<feature type="domain" description="Aminotransferase class V" evidence="12">
    <location>
        <begin position="133"/>
        <end position="429"/>
    </location>
</feature>
<dbReference type="InterPro" id="IPR015424">
    <property type="entry name" value="PyrdxlP-dep_Trfase"/>
</dbReference>
<comment type="cofactor">
    <cofactor evidence="1">
        <name>pyridoxal 5'-phosphate</name>
        <dbReference type="ChEBI" id="CHEBI:597326"/>
    </cofactor>
</comment>
<evidence type="ECO:0000256" key="5">
    <source>
        <dbReference type="ARBA" id="ARBA00022490"/>
    </source>
</evidence>
<keyword evidence="5" id="KW-0963">Cytoplasm</keyword>
<evidence type="ECO:0000256" key="11">
    <source>
        <dbReference type="ARBA" id="ARBA00040554"/>
    </source>
</evidence>
<dbReference type="GO" id="GO:0016740">
    <property type="term" value="F:transferase activity"/>
    <property type="evidence" value="ECO:0007669"/>
    <property type="project" value="UniProtKB-KW"/>
</dbReference>
<feature type="domain" description="Aminotransferase class V" evidence="12">
    <location>
        <begin position="31"/>
        <end position="112"/>
    </location>
</feature>
<evidence type="ECO:0000256" key="6">
    <source>
        <dbReference type="ARBA" id="ARBA00022679"/>
    </source>
</evidence>
<name>A0A401NY78_SCYTO</name>
<dbReference type="FunFam" id="3.40.640.10:FF:000083">
    <property type="entry name" value="Selenocysteine lyase"/>
    <property type="match status" value="1"/>
</dbReference>
<dbReference type="Gene3D" id="3.40.640.10">
    <property type="entry name" value="Type I PLP-dependent aspartate aminotransferase-like (Major domain)"/>
    <property type="match status" value="1"/>
</dbReference>
<comment type="function">
    <text evidence="9">Catalyzes the decomposition of L-selenocysteine to L-alanine and elemental selenium.</text>
</comment>
<dbReference type="Gene3D" id="3.90.1150.10">
    <property type="entry name" value="Aspartate Aminotransferase, domain 1"/>
    <property type="match status" value="1"/>
</dbReference>
<evidence type="ECO:0000256" key="10">
    <source>
        <dbReference type="ARBA" id="ARBA00039054"/>
    </source>
</evidence>
<comment type="similarity">
    <text evidence="3">Belongs to the class-V pyridoxal-phosphate-dependent aminotransferase family.</text>
</comment>
<keyword evidence="6" id="KW-0808">Transferase</keyword>
<dbReference type="STRING" id="75743.A0A401NY78"/>
<dbReference type="Pfam" id="PF00266">
    <property type="entry name" value="Aminotran_5"/>
    <property type="match status" value="2"/>
</dbReference>
<keyword evidence="14" id="KW-1185">Reference proteome</keyword>
<evidence type="ECO:0000259" key="12">
    <source>
        <dbReference type="Pfam" id="PF00266"/>
    </source>
</evidence>
<organism evidence="13 14">
    <name type="scientific">Scyliorhinus torazame</name>
    <name type="common">Cloudy catshark</name>
    <name type="synonym">Catulus torazame</name>
    <dbReference type="NCBI Taxonomy" id="75743"/>
    <lineage>
        <taxon>Eukaryota</taxon>
        <taxon>Metazoa</taxon>
        <taxon>Chordata</taxon>
        <taxon>Craniata</taxon>
        <taxon>Vertebrata</taxon>
        <taxon>Chondrichthyes</taxon>
        <taxon>Elasmobranchii</taxon>
        <taxon>Galeomorphii</taxon>
        <taxon>Galeoidea</taxon>
        <taxon>Carcharhiniformes</taxon>
        <taxon>Scyliorhinidae</taxon>
        <taxon>Scyliorhinus</taxon>
    </lineage>
</organism>
<evidence type="ECO:0000256" key="7">
    <source>
        <dbReference type="ARBA" id="ARBA00022898"/>
    </source>
</evidence>
<proteinExistence type="inferred from homology"/>
<comment type="caution">
    <text evidence="13">The sequence shown here is derived from an EMBL/GenBank/DDBJ whole genome shotgun (WGS) entry which is preliminary data.</text>
</comment>
<dbReference type="OMA" id="TGHIFDV"/>
<dbReference type="PANTHER" id="PTHR11601">
    <property type="entry name" value="CYSTEINE DESULFURYLASE FAMILY MEMBER"/>
    <property type="match status" value="1"/>
</dbReference>
<dbReference type="PIRSF" id="PIRSF005572">
    <property type="entry name" value="NifS"/>
    <property type="match status" value="1"/>
</dbReference>
<dbReference type="GO" id="GO:0009000">
    <property type="term" value="F:selenocysteine lyase activity"/>
    <property type="evidence" value="ECO:0007669"/>
    <property type="project" value="UniProtKB-EC"/>
</dbReference>
<evidence type="ECO:0000256" key="8">
    <source>
        <dbReference type="ARBA" id="ARBA00023239"/>
    </source>
</evidence>
<dbReference type="InterPro" id="IPR000192">
    <property type="entry name" value="Aminotrans_V_dom"/>
</dbReference>
<protein>
    <recommendedName>
        <fullName evidence="11">Selenocysteine lyase</fullName>
        <ecNumber evidence="10">4.4.1.16</ecNumber>
    </recommendedName>
</protein>
<dbReference type="EMBL" id="BFAA01002881">
    <property type="protein sequence ID" value="GCB65800.1"/>
    <property type="molecule type" value="Genomic_DNA"/>
</dbReference>
<keyword evidence="7" id="KW-0663">Pyridoxal phosphate</keyword>
<dbReference type="FunFam" id="3.90.1150.10:FF:000065">
    <property type="entry name" value="Selenocysteine lyase"/>
    <property type="match status" value="1"/>
</dbReference>
<keyword evidence="8" id="KW-0456">Lyase</keyword>
<dbReference type="Gene3D" id="1.10.260.50">
    <property type="match status" value="1"/>
</dbReference>
<dbReference type="AlphaFoldDB" id="A0A401NY78"/>
<evidence type="ECO:0000256" key="3">
    <source>
        <dbReference type="ARBA" id="ARBA00009236"/>
    </source>
</evidence>
<dbReference type="GO" id="GO:0005829">
    <property type="term" value="C:cytosol"/>
    <property type="evidence" value="ECO:0007669"/>
    <property type="project" value="UniProtKB-SubCell"/>
</dbReference>
<dbReference type="Proteomes" id="UP000288216">
    <property type="component" value="Unassembled WGS sequence"/>
</dbReference>
<comment type="subcellular location">
    <subcellularLocation>
        <location evidence="2">Cytoplasm</location>
        <location evidence="2">Cytosol</location>
    </subcellularLocation>
</comment>
<evidence type="ECO:0000313" key="13">
    <source>
        <dbReference type="EMBL" id="GCB65800.1"/>
    </source>
</evidence>
<dbReference type="InterPro" id="IPR016454">
    <property type="entry name" value="Cysteine_dSase"/>
</dbReference>
<comment type="subunit">
    <text evidence="4">Homodimer.</text>
</comment>
<gene>
    <name evidence="13" type="ORF">scyTo_0007788</name>
</gene>
<evidence type="ECO:0000256" key="9">
    <source>
        <dbReference type="ARBA" id="ARBA00037407"/>
    </source>
</evidence>
<evidence type="ECO:0000313" key="14">
    <source>
        <dbReference type="Proteomes" id="UP000288216"/>
    </source>
</evidence>
<accession>A0A401NY78</accession>
<sequence length="450" mass="49446">MEKNACMPQVAQCNQKVTTPVGRNDSTSDCIYMDYNATTPVDTEVIQIVTEAMQEAWGNPSSLYSPGRKAKELIDWSRENVAQMVGGRSEDIIFTSGGTEANNLVFHTAVKYYWDQQRQLAQSNGSMEIDWTAKPLPHIITSNVEHDSVQLVADNLIKEEKAQVTFLPVSKVTGCIEVDDVIGAVRPTTCLVSVMLANNETGVLMPIAEMCQRVKAVNQQRYAEIPRILLHTDAAQGIGKLRVDVQDLGVDYLTIVGHKFYGPRIGALYARGPGTSSPVYPMFFGGGQERKFRPGTENTPMIAGLGKAAELVVRELEVYASHMQEVRDYLEEKLLAAFGKNRLHFNSHFKGSDKLPNTCNMSILGPNLQGQKLLLHCRRLLASVGAACHSDKGNRPSHVLLNSGIPYEVAGNALRLSVGRTTSKEDVDAIIEDLKQAVNEIEDCATRVGQ</sequence>
<dbReference type="SUPFAM" id="SSF53383">
    <property type="entry name" value="PLP-dependent transferases"/>
    <property type="match status" value="1"/>
</dbReference>
<dbReference type="PANTHER" id="PTHR11601:SF62">
    <property type="entry name" value="SELENOCYSTEINE LYASE"/>
    <property type="match status" value="1"/>
</dbReference>
<evidence type="ECO:0000256" key="4">
    <source>
        <dbReference type="ARBA" id="ARBA00011738"/>
    </source>
</evidence>
<evidence type="ECO:0000256" key="2">
    <source>
        <dbReference type="ARBA" id="ARBA00004514"/>
    </source>
</evidence>
<reference evidence="13 14" key="1">
    <citation type="journal article" date="2018" name="Nat. Ecol. Evol.">
        <title>Shark genomes provide insights into elasmobranch evolution and the origin of vertebrates.</title>
        <authorList>
            <person name="Hara Y"/>
            <person name="Yamaguchi K"/>
            <person name="Onimaru K"/>
            <person name="Kadota M"/>
            <person name="Koyanagi M"/>
            <person name="Keeley SD"/>
            <person name="Tatsumi K"/>
            <person name="Tanaka K"/>
            <person name="Motone F"/>
            <person name="Kageyama Y"/>
            <person name="Nozu R"/>
            <person name="Adachi N"/>
            <person name="Nishimura O"/>
            <person name="Nakagawa R"/>
            <person name="Tanegashima C"/>
            <person name="Kiyatake I"/>
            <person name="Matsumoto R"/>
            <person name="Murakumo K"/>
            <person name="Nishida K"/>
            <person name="Terakita A"/>
            <person name="Kuratani S"/>
            <person name="Sato K"/>
            <person name="Hyodo S Kuraku.S."/>
        </authorList>
    </citation>
    <scope>NUCLEOTIDE SEQUENCE [LARGE SCALE GENOMIC DNA]</scope>
</reference>
<dbReference type="InterPro" id="IPR015421">
    <property type="entry name" value="PyrdxlP-dep_Trfase_major"/>
</dbReference>
<evidence type="ECO:0000256" key="1">
    <source>
        <dbReference type="ARBA" id="ARBA00001933"/>
    </source>
</evidence>
<dbReference type="OrthoDB" id="10250117at2759"/>
<dbReference type="EC" id="4.4.1.16" evidence="10"/>
<dbReference type="InterPro" id="IPR015422">
    <property type="entry name" value="PyrdxlP-dep_Trfase_small"/>
</dbReference>